<keyword evidence="3" id="KW-0964">Secreted</keyword>
<evidence type="ECO:0000256" key="3">
    <source>
        <dbReference type="RuleBase" id="RU362073"/>
    </source>
</evidence>
<keyword evidence="7" id="KW-1185">Reference proteome</keyword>
<evidence type="ECO:0000256" key="2">
    <source>
        <dbReference type="ARBA" id="ARBA00023143"/>
    </source>
</evidence>
<comment type="caution">
    <text evidence="6">The sequence shown here is derived from an EMBL/GenBank/DDBJ whole genome shotgun (WGS) entry which is preliminary data.</text>
</comment>
<dbReference type="EMBL" id="JACRSX010000014">
    <property type="protein sequence ID" value="MBC8562994.1"/>
    <property type="molecule type" value="Genomic_DNA"/>
</dbReference>
<feature type="domain" description="Flagellin C-terminal" evidence="5">
    <location>
        <begin position="427"/>
        <end position="507"/>
    </location>
</feature>
<keyword evidence="2 3" id="KW-0975">Bacterial flagellum</keyword>
<dbReference type="RefSeq" id="WP_249298212.1">
    <property type="nucleotide sequence ID" value="NZ_JACRSX010000014.1"/>
</dbReference>
<dbReference type="Gene3D" id="1.20.1330.10">
    <property type="entry name" value="f41 fragment of flagellin, N-terminal domain"/>
    <property type="match status" value="2"/>
</dbReference>
<dbReference type="SUPFAM" id="SSF64518">
    <property type="entry name" value="Phase 1 flagellin"/>
    <property type="match status" value="1"/>
</dbReference>
<accession>A0ABR7N2Y8</accession>
<comment type="similarity">
    <text evidence="1 3">Belongs to the bacterial flagellin family.</text>
</comment>
<evidence type="ECO:0000259" key="5">
    <source>
        <dbReference type="Pfam" id="PF00700"/>
    </source>
</evidence>
<dbReference type="PANTHER" id="PTHR42792:SF1">
    <property type="entry name" value="FLAGELLAR HOOK-ASSOCIATED PROTEIN 3"/>
    <property type="match status" value="1"/>
</dbReference>
<dbReference type="InterPro" id="IPR001029">
    <property type="entry name" value="Flagellin_N"/>
</dbReference>
<dbReference type="InterPro" id="IPR001492">
    <property type="entry name" value="Flagellin"/>
</dbReference>
<dbReference type="InterPro" id="IPR046358">
    <property type="entry name" value="Flagellin_C"/>
</dbReference>
<dbReference type="PANTHER" id="PTHR42792">
    <property type="entry name" value="FLAGELLIN"/>
    <property type="match status" value="1"/>
</dbReference>
<reference evidence="6 7" key="1">
    <citation type="submission" date="2020-08" db="EMBL/GenBank/DDBJ databases">
        <title>Genome public.</title>
        <authorList>
            <person name="Liu C."/>
            <person name="Sun Q."/>
        </authorList>
    </citation>
    <scope>NUCLEOTIDE SEQUENCE [LARGE SCALE GENOMIC DNA]</scope>
    <source>
        <strain evidence="6 7">NSJ-37</strain>
    </source>
</reference>
<gene>
    <name evidence="6" type="ORF">H8704_10215</name>
</gene>
<dbReference type="Pfam" id="PF00669">
    <property type="entry name" value="Flagellin_N"/>
    <property type="match status" value="1"/>
</dbReference>
<evidence type="ECO:0000259" key="4">
    <source>
        <dbReference type="Pfam" id="PF00669"/>
    </source>
</evidence>
<evidence type="ECO:0000313" key="6">
    <source>
        <dbReference type="EMBL" id="MBC8562994.1"/>
    </source>
</evidence>
<dbReference type="Proteomes" id="UP000606193">
    <property type="component" value="Unassembled WGS sequence"/>
</dbReference>
<evidence type="ECO:0000313" key="7">
    <source>
        <dbReference type="Proteomes" id="UP000606193"/>
    </source>
</evidence>
<dbReference type="Pfam" id="PF00700">
    <property type="entry name" value="Flagellin_C"/>
    <property type="match status" value="1"/>
</dbReference>
<comment type="subcellular location">
    <subcellularLocation>
        <location evidence="3">Secreted</location>
    </subcellularLocation>
    <subcellularLocation>
        <location evidence="3">Bacterial flagellum</location>
    </subcellularLocation>
</comment>
<sequence length="510" mass="57568">MRVTNSMISNSAQSHIGNAKSSLLKYEEQFTSEKKIQRPSDDPTVAVRALKYRSTVSQITQYVEKNVKDAMSWMDTTESALKNINSVLVDMKGYLNQGANDYLAQDERNSVLSVLKQYVSSIFEDEANSDYSGRYVFTGYRTDTSLLFSEATKNLTYDIKENFKYTDIGTVNVVTGNVTYQDGNSAQDYADQMTKIQKQSFYKIPLAYKNCSKASYGSVKGGNDTQENYVTLTSSYKDAAGQNVTKTYNTITRASSDADAYDVGDDEVIYLYDTGEVLVGKNVYGELQENQAEFQVNYCKSEFDKSDIRPEMYFECQSYNQVSKKEITYSDPAEQTIKYEVNFSQNMTVNTQGMDAIDTDIYRTIDYLANVINDVDDVEKRISDADKMIANCKDPAEKKNLEAYKESLETEKSLRVTVMTEAFGKGLSMVDKAQEKLNVAVADLGTRYSRVKLTYDKLSDQKVDVEEQLSNNEDVNISDAYINMTQADNLYQYALTATSKILGNTLLDYI</sequence>
<organism evidence="6 7">
    <name type="scientific">Jutongia huaianensis</name>
    <dbReference type="NCBI Taxonomy" id="2763668"/>
    <lineage>
        <taxon>Bacteria</taxon>
        <taxon>Bacillati</taxon>
        <taxon>Bacillota</taxon>
        <taxon>Clostridia</taxon>
        <taxon>Lachnospirales</taxon>
        <taxon>Lachnospiraceae</taxon>
        <taxon>Jutongia</taxon>
    </lineage>
</organism>
<protein>
    <recommendedName>
        <fullName evidence="3">Flagellin</fullName>
    </recommendedName>
</protein>
<comment type="function">
    <text evidence="3">Flagellin is the subunit protein which polymerizes to form the filaments of bacterial flagella.</text>
</comment>
<name>A0ABR7N2Y8_9FIRM</name>
<feature type="domain" description="Flagellin N-terminal" evidence="4">
    <location>
        <begin position="5"/>
        <end position="142"/>
    </location>
</feature>
<proteinExistence type="inferred from homology"/>
<evidence type="ECO:0000256" key="1">
    <source>
        <dbReference type="ARBA" id="ARBA00005709"/>
    </source>
</evidence>